<evidence type="ECO:0000256" key="1">
    <source>
        <dbReference type="SAM" id="Coils"/>
    </source>
</evidence>
<feature type="coiled-coil region" evidence="1">
    <location>
        <begin position="162"/>
        <end position="252"/>
    </location>
</feature>
<evidence type="ECO:0000256" key="2">
    <source>
        <dbReference type="SAM" id="MobiDB-lite"/>
    </source>
</evidence>
<organism evidence="3 4">
    <name type="scientific">Eumeta variegata</name>
    <name type="common">Bagworm moth</name>
    <name type="synonym">Eumeta japonica</name>
    <dbReference type="NCBI Taxonomy" id="151549"/>
    <lineage>
        <taxon>Eukaryota</taxon>
        <taxon>Metazoa</taxon>
        <taxon>Ecdysozoa</taxon>
        <taxon>Arthropoda</taxon>
        <taxon>Hexapoda</taxon>
        <taxon>Insecta</taxon>
        <taxon>Pterygota</taxon>
        <taxon>Neoptera</taxon>
        <taxon>Endopterygota</taxon>
        <taxon>Lepidoptera</taxon>
        <taxon>Glossata</taxon>
        <taxon>Ditrysia</taxon>
        <taxon>Tineoidea</taxon>
        <taxon>Psychidae</taxon>
        <taxon>Oiketicinae</taxon>
        <taxon>Eumeta</taxon>
    </lineage>
</organism>
<dbReference type="Proteomes" id="UP000299102">
    <property type="component" value="Unassembled WGS sequence"/>
</dbReference>
<feature type="region of interest" description="Disordered" evidence="2">
    <location>
        <begin position="1"/>
        <end position="25"/>
    </location>
</feature>
<evidence type="ECO:0000313" key="3">
    <source>
        <dbReference type="EMBL" id="GBP37054.1"/>
    </source>
</evidence>
<proteinExistence type="predicted"/>
<protein>
    <submittedName>
        <fullName evidence="3">Uncharacterized protein</fullName>
    </submittedName>
</protein>
<dbReference type="AlphaFoldDB" id="A0A4C1VGC8"/>
<gene>
    <name evidence="3" type="ORF">EVAR_31052_1</name>
</gene>
<accession>A0A4C1VGC8</accession>
<reference evidence="3 4" key="1">
    <citation type="journal article" date="2019" name="Commun. Biol.">
        <title>The bagworm genome reveals a unique fibroin gene that provides high tensile strength.</title>
        <authorList>
            <person name="Kono N."/>
            <person name="Nakamura H."/>
            <person name="Ohtoshi R."/>
            <person name="Tomita M."/>
            <person name="Numata K."/>
            <person name="Arakawa K."/>
        </authorList>
    </citation>
    <scope>NUCLEOTIDE SEQUENCE [LARGE SCALE GENOMIC DNA]</scope>
</reference>
<comment type="caution">
    <text evidence="3">The sequence shown here is derived from an EMBL/GenBank/DDBJ whole genome shotgun (WGS) entry which is preliminary data.</text>
</comment>
<keyword evidence="1" id="KW-0175">Coiled coil</keyword>
<keyword evidence="4" id="KW-1185">Reference proteome</keyword>
<feature type="compositionally biased region" description="Polar residues" evidence="2">
    <location>
        <begin position="1"/>
        <end position="23"/>
    </location>
</feature>
<name>A0A4C1VGC8_EUMVA</name>
<evidence type="ECO:0000313" key="4">
    <source>
        <dbReference type="Proteomes" id="UP000299102"/>
    </source>
</evidence>
<sequence length="261" mass="30152">MSKSLRTQLTKNKIKGQSPSQGNKKTDWRDRYLVLRTKFEMEVGEHAARYTAIGDIMSRIPQTLSKENKPGLLNRRPLGKNLTKVLSDAEKTELLANHTKPMKSIAASSVCSTRTQFKRSVTLPAPGSRITKPGVIKPEVKTISTIQRSGPNRDFMFYKTHYNELLEKHRAIKSEFTDLKDKHEEFSDEYEKIKETALNTANERDALKEKLLKSLNELKERSVEYEKLRIDCELQKHENEELIRKMKVLEDIADSFKVKKC</sequence>
<dbReference type="EMBL" id="BGZK01000327">
    <property type="protein sequence ID" value="GBP37054.1"/>
    <property type="molecule type" value="Genomic_DNA"/>
</dbReference>